<dbReference type="EMBL" id="CM020620">
    <property type="protein sequence ID" value="KAK1867080.1"/>
    <property type="molecule type" value="Genomic_DNA"/>
</dbReference>
<evidence type="ECO:0000313" key="1">
    <source>
        <dbReference type="EMBL" id="KAK1867080.1"/>
    </source>
</evidence>
<organism evidence="1 2">
    <name type="scientific">Pyropia yezoensis</name>
    <name type="common">Susabi-nori</name>
    <name type="synonym">Porphyra yezoensis</name>
    <dbReference type="NCBI Taxonomy" id="2788"/>
    <lineage>
        <taxon>Eukaryota</taxon>
        <taxon>Rhodophyta</taxon>
        <taxon>Bangiophyceae</taxon>
        <taxon>Bangiales</taxon>
        <taxon>Bangiaceae</taxon>
        <taxon>Pyropia</taxon>
    </lineage>
</organism>
<dbReference type="Proteomes" id="UP000798662">
    <property type="component" value="Chromosome 3"/>
</dbReference>
<proteinExistence type="predicted"/>
<protein>
    <submittedName>
        <fullName evidence="1">Uncharacterized protein</fullName>
    </submittedName>
</protein>
<accession>A0ACC3CAS3</accession>
<comment type="caution">
    <text evidence="1">The sequence shown here is derived from an EMBL/GenBank/DDBJ whole genome shotgun (WGS) entry which is preliminary data.</text>
</comment>
<evidence type="ECO:0000313" key="2">
    <source>
        <dbReference type="Proteomes" id="UP000798662"/>
    </source>
</evidence>
<sequence length="219" mass="23476">MTIDAELRSRVLLSAFRGALTEELAPTPPPEPLPPGFDGAMALVAALSAKYNNRPRDLTAGSLRVLYSLFPGWILVAFRRSFAVALPGVSARLNANVTALTSRWLMGPNTLNEGGTGVLVERCRYLEASGCVSTCVNGCKVPTETFLKEGLGVDLWMQPDYDTYECQFSFGVKPPPVAEDPAFDAPCMGQCGVAQARARTEAGRRCTGNDAAAMDRGKK</sequence>
<name>A0ACC3CAS3_PYRYE</name>
<reference evidence="1" key="1">
    <citation type="submission" date="2019-11" db="EMBL/GenBank/DDBJ databases">
        <title>Nori genome reveals adaptations in red seaweeds to the harsh intertidal environment.</title>
        <authorList>
            <person name="Wang D."/>
            <person name="Mao Y."/>
        </authorList>
    </citation>
    <scope>NUCLEOTIDE SEQUENCE</scope>
    <source>
        <tissue evidence="1">Gametophyte</tissue>
    </source>
</reference>
<keyword evidence="2" id="KW-1185">Reference proteome</keyword>
<gene>
    <name evidence="1" type="ORF">I4F81_009591</name>
</gene>